<reference evidence="2 3" key="1">
    <citation type="submission" date="2023-08" db="EMBL/GenBank/DDBJ databases">
        <title>A Necator americanus chromosomal reference genome.</title>
        <authorList>
            <person name="Ilik V."/>
            <person name="Petrzelkova K.J."/>
            <person name="Pardy F."/>
            <person name="Fuh T."/>
            <person name="Niatou-Singa F.S."/>
            <person name="Gouil Q."/>
            <person name="Baker L."/>
            <person name="Ritchie M.E."/>
            <person name="Jex A.R."/>
            <person name="Gazzola D."/>
            <person name="Li H."/>
            <person name="Toshio Fujiwara R."/>
            <person name="Zhan B."/>
            <person name="Aroian R.V."/>
            <person name="Pafco B."/>
            <person name="Schwarz E.M."/>
        </authorList>
    </citation>
    <scope>NUCLEOTIDE SEQUENCE [LARGE SCALE GENOMIC DNA]</scope>
    <source>
        <strain evidence="2 3">Aroian</strain>
        <tissue evidence="2">Whole animal</tissue>
    </source>
</reference>
<keyword evidence="3" id="KW-1185">Reference proteome</keyword>
<evidence type="ECO:0000313" key="3">
    <source>
        <dbReference type="Proteomes" id="UP001303046"/>
    </source>
</evidence>
<evidence type="ECO:0000256" key="1">
    <source>
        <dbReference type="SAM" id="MobiDB-lite"/>
    </source>
</evidence>
<proteinExistence type="predicted"/>
<feature type="compositionally biased region" description="Polar residues" evidence="1">
    <location>
        <begin position="54"/>
        <end position="64"/>
    </location>
</feature>
<sequence>MSIDSSRERRSLAGLWDSERMDWLCGSSCFRSRRLSEELCSRMTRFGEDEEKMSISSSNQITHNLENRALK</sequence>
<gene>
    <name evidence="2" type="primary">Necator_chrX.g25769</name>
    <name evidence="2" type="ORF">RB195_025603</name>
</gene>
<accession>A0ABR1ET15</accession>
<comment type="caution">
    <text evidence="2">The sequence shown here is derived from an EMBL/GenBank/DDBJ whole genome shotgun (WGS) entry which is preliminary data.</text>
</comment>
<dbReference type="Proteomes" id="UP001303046">
    <property type="component" value="Unassembled WGS sequence"/>
</dbReference>
<organism evidence="2 3">
    <name type="scientific">Necator americanus</name>
    <name type="common">Human hookworm</name>
    <dbReference type="NCBI Taxonomy" id="51031"/>
    <lineage>
        <taxon>Eukaryota</taxon>
        <taxon>Metazoa</taxon>
        <taxon>Ecdysozoa</taxon>
        <taxon>Nematoda</taxon>
        <taxon>Chromadorea</taxon>
        <taxon>Rhabditida</taxon>
        <taxon>Rhabditina</taxon>
        <taxon>Rhabditomorpha</taxon>
        <taxon>Strongyloidea</taxon>
        <taxon>Ancylostomatidae</taxon>
        <taxon>Bunostominae</taxon>
        <taxon>Necator</taxon>
    </lineage>
</organism>
<evidence type="ECO:0000313" key="2">
    <source>
        <dbReference type="EMBL" id="KAK6765786.1"/>
    </source>
</evidence>
<protein>
    <submittedName>
        <fullName evidence="2">Uncharacterized protein</fullName>
    </submittedName>
</protein>
<feature type="region of interest" description="Disordered" evidence="1">
    <location>
        <begin position="51"/>
        <end position="71"/>
    </location>
</feature>
<dbReference type="EMBL" id="JAVFWL010000006">
    <property type="protein sequence ID" value="KAK6765786.1"/>
    <property type="molecule type" value="Genomic_DNA"/>
</dbReference>
<name>A0ABR1ET15_NECAM</name>